<gene>
    <name evidence="2" type="ORF">SBP02_13775</name>
</gene>
<feature type="signal peptide" evidence="1">
    <location>
        <begin position="1"/>
        <end position="24"/>
    </location>
</feature>
<proteinExistence type="predicted"/>
<accession>A0ABZ0PSH1</accession>
<dbReference type="RefSeq" id="WP_318642515.1">
    <property type="nucleotide sequence ID" value="NZ_CP137892.1"/>
</dbReference>
<evidence type="ECO:0000313" key="3">
    <source>
        <dbReference type="Proteomes" id="UP001305928"/>
    </source>
</evidence>
<dbReference type="Proteomes" id="UP001305928">
    <property type="component" value="Chromosome"/>
</dbReference>
<keyword evidence="1" id="KW-0732">Signal</keyword>
<feature type="chain" id="PRO_5045308767" evidence="1">
    <location>
        <begin position="25"/>
        <end position="116"/>
    </location>
</feature>
<protein>
    <submittedName>
        <fullName evidence="2">YdbL family protein</fullName>
    </submittedName>
</protein>
<dbReference type="Pfam" id="PF07027">
    <property type="entry name" value="DUF1318"/>
    <property type="match status" value="1"/>
</dbReference>
<organism evidence="2 3">
    <name type="scientific">Pseudomonas benzenivorans</name>
    <dbReference type="NCBI Taxonomy" id="556533"/>
    <lineage>
        <taxon>Bacteria</taxon>
        <taxon>Pseudomonadati</taxon>
        <taxon>Pseudomonadota</taxon>
        <taxon>Gammaproteobacteria</taxon>
        <taxon>Pseudomonadales</taxon>
        <taxon>Pseudomonadaceae</taxon>
        <taxon>Pseudomonas</taxon>
    </lineage>
</organism>
<reference evidence="2 3" key="1">
    <citation type="submission" date="2023-11" db="EMBL/GenBank/DDBJ databases">
        <title>Complete genome of Pseudomonas benzenivorans BA3361.</title>
        <authorList>
            <person name="Shin S.Y."/>
            <person name="Song J."/>
            <person name="Kang H."/>
        </authorList>
    </citation>
    <scope>NUCLEOTIDE SEQUENCE [LARGE SCALE GENOMIC DNA]</scope>
    <source>
        <strain evidence="2 3">HNIBRBA3361</strain>
    </source>
</reference>
<name>A0ABZ0PSH1_9PSED</name>
<dbReference type="EMBL" id="CP137892">
    <property type="protein sequence ID" value="WPC03846.1"/>
    <property type="molecule type" value="Genomic_DNA"/>
</dbReference>
<dbReference type="InterPro" id="IPR008309">
    <property type="entry name" value="YdbL"/>
</dbReference>
<sequence>MTLPRRIASLLLLLSLSLSLPALALNLNEAMSALGPAKASGQLGEMPNGYLGVVQPGGQAAEIARLINQARRAEYQKLANENGIKLSDVEAIAGQKAIEKTPPGQYIQWQGSWRRK</sequence>
<dbReference type="PIRSF" id="PIRSF025560">
    <property type="entry name" value="UCP025560"/>
    <property type="match status" value="1"/>
</dbReference>
<evidence type="ECO:0000313" key="2">
    <source>
        <dbReference type="EMBL" id="WPC03846.1"/>
    </source>
</evidence>
<evidence type="ECO:0000256" key="1">
    <source>
        <dbReference type="SAM" id="SignalP"/>
    </source>
</evidence>
<keyword evidence="3" id="KW-1185">Reference proteome</keyword>